<reference evidence="8 9" key="1">
    <citation type="submission" date="2019-03" db="EMBL/GenBank/DDBJ databases">
        <title>Genomic Encyclopedia of Type Strains, Phase IV (KMG-IV): sequencing the most valuable type-strain genomes for metagenomic binning, comparative biology and taxonomic classification.</title>
        <authorList>
            <person name="Goeker M."/>
        </authorList>
    </citation>
    <scope>NUCLEOTIDE SEQUENCE [LARGE SCALE GENOMIC DNA]</scope>
    <source>
        <strain evidence="8 9">DSM 15969</strain>
    </source>
</reference>
<feature type="transmembrane region" description="Helical" evidence="5">
    <location>
        <begin position="192"/>
        <end position="212"/>
    </location>
</feature>
<feature type="coiled-coil region" evidence="4">
    <location>
        <begin position="429"/>
        <end position="456"/>
    </location>
</feature>
<keyword evidence="5" id="KW-0812">Transmembrane</keyword>
<evidence type="ECO:0000256" key="2">
    <source>
        <dbReference type="ARBA" id="ARBA00029447"/>
    </source>
</evidence>
<evidence type="ECO:0000313" key="8">
    <source>
        <dbReference type="EMBL" id="TCL37728.1"/>
    </source>
</evidence>
<dbReference type="PROSITE" id="PS50111">
    <property type="entry name" value="CHEMOTAXIS_TRANSDUC_2"/>
    <property type="match status" value="1"/>
</dbReference>
<dbReference type="CDD" id="cd06225">
    <property type="entry name" value="HAMP"/>
    <property type="match status" value="1"/>
</dbReference>
<dbReference type="Pfam" id="PF00672">
    <property type="entry name" value="HAMP"/>
    <property type="match status" value="1"/>
</dbReference>
<accession>A0A4R1Q254</accession>
<dbReference type="Gene3D" id="1.10.8.500">
    <property type="entry name" value="HAMP domain in histidine kinase"/>
    <property type="match status" value="1"/>
</dbReference>
<dbReference type="OrthoDB" id="1790929at2"/>
<keyword evidence="5" id="KW-1133">Transmembrane helix</keyword>
<keyword evidence="1 3" id="KW-0807">Transducer</keyword>
<protein>
    <submittedName>
        <fullName evidence="8">Methyl-accepting chemotaxis protein</fullName>
    </submittedName>
</protein>
<dbReference type="EMBL" id="SLUI01000005">
    <property type="protein sequence ID" value="TCL37728.1"/>
    <property type="molecule type" value="Genomic_DNA"/>
</dbReference>
<gene>
    <name evidence="8" type="ORF">EV210_105162</name>
</gene>
<dbReference type="Pfam" id="PF12729">
    <property type="entry name" value="4HB_MCP_1"/>
    <property type="match status" value="1"/>
</dbReference>
<evidence type="ECO:0000256" key="4">
    <source>
        <dbReference type="SAM" id="Coils"/>
    </source>
</evidence>
<dbReference type="SUPFAM" id="SSF58104">
    <property type="entry name" value="Methyl-accepting chemotaxis protein (MCP) signaling domain"/>
    <property type="match status" value="1"/>
</dbReference>
<evidence type="ECO:0000256" key="5">
    <source>
        <dbReference type="SAM" id="Phobius"/>
    </source>
</evidence>
<dbReference type="SMART" id="SM00304">
    <property type="entry name" value="HAMP"/>
    <property type="match status" value="2"/>
</dbReference>
<dbReference type="FunFam" id="1.10.287.950:FF:000001">
    <property type="entry name" value="Methyl-accepting chemotaxis sensory transducer"/>
    <property type="match status" value="1"/>
</dbReference>
<comment type="caution">
    <text evidence="8">The sequence shown here is derived from an EMBL/GenBank/DDBJ whole genome shotgun (WGS) entry which is preliminary data.</text>
</comment>
<organism evidence="8 9">
    <name type="scientific">Anaerospora hongkongensis</name>
    <dbReference type="NCBI Taxonomy" id="244830"/>
    <lineage>
        <taxon>Bacteria</taxon>
        <taxon>Bacillati</taxon>
        <taxon>Bacillota</taxon>
        <taxon>Negativicutes</taxon>
        <taxon>Selenomonadales</taxon>
        <taxon>Sporomusaceae</taxon>
        <taxon>Anaerospora</taxon>
    </lineage>
</organism>
<dbReference type="PROSITE" id="PS50885">
    <property type="entry name" value="HAMP"/>
    <property type="match status" value="1"/>
</dbReference>
<dbReference type="Proteomes" id="UP000295063">
    <property type="component" value="Unassembled WGS sequence"/>
</dbReference>
<dbReference type="CDD" id="cd19411">
    <property type="entry name" value="MCP2201-like_sensor"/>
    <property type="match status" value="1"/>
</dbReference>
<dbReference type="CDD" id="cd11386">
    <property type="entry name" value="MCP_signal"/>
    <property type="match status" value="1"/>
</dbReference>
<feature type="domain" description="Methyl-accepting transducer" evidence="6">
    <location>
        <begin position="285"/>
        <end position="521"/>
    </location>
</feature>
<comment type="similarity">
    <text evidence="2">Belongs to the methyl-accepting chemotaxis (MCP) protein family.</text>
</comment>
<keyword evidence="4" id="KW-0175">Coiled coil</keyword>
<dbReference type="SMART" id="SM00283">
    <property type="entry name" value="MA"/>
    <property type="match status" value="1"/>
</dbReference>
<dbReference type="PANTHER" id="PTHR32089:SF112">
    <property type="entry name" value="LYSOZYME-LIKE PROTEIN-RELATED"/>
    <property type="match status" value="1"/>
</dbReference>
<evidence type="ECO:0000313" key="9">
    <source>
        <dbReference type="Proteomes" id="UP000295063"/>
    </source>
</evidence>
<sequence>MNWLSNAKMVYKLGVLVLIALVALGAVGYTGYYYLHQANKSMDNLYDNRLIPVKLLNDTRANANATDGAVLELMLATDAKKNQELTNEIASLSKKNNENLAIIEKLPLDAKATELLGKVKAAQQNNRETRIQVLDLANQNKNMEAYALYTNKLSLLTIEYTDNLRNLADYFTKLSEQANADNDRMFESATNISIGSILVAFFVLGLSGWLITQSITKPLQFMVQACESLAAGDFREGQQKLSRTDEIGQLADALAKMRSSMQILLKKITESAEQVAASSEELTASAEQSAQATTQVAATISEVAEGTEKQAKAVDDTSAIVEQMSAGIQQVAANANEVSSVTDKTTSAANEGGKAVDAAISQMVSIEQSVSSSAEVVTKLGERSKEIGQIVVTISGIAGQTNLLALNAAIEAARAGEQGRGFAVVAEEVRKLAEQSQEAAKQIANLISEIQSETDNAVVAMNEGAREVKVGADVVNNAGKAFKEIVSLISEVSTQIREISAAIQQMASGSQQIVAAVRDIDRISKDAAGQTQTVSAATEEQSASMEEIAAASQALAKMAEDLQSAVRKFRV</sequence>
<dbReference type="Pfam" id="PF00015">
    <property type="entry name" value="MCPsignal"/>
    <property type="match status" value="1"/>
</dbReference>
<dbReference type="InterPro" id="IPR003660">
    <property type="entry name" value="HAMP_dom"/>
</dbReference>
<evidence type="ECO:0000259" key="7">
    <source>
        <dbReference type="PROSITE" id="PS50885"/>
    </source>
</evidence>
<dbReference type="Gene3D" id="1.10.287.950">
    <property type="entry name" value="Methyl-accepting chemotaxis protein"/>
    <property type="match status" value="1"/>
</dbReference>
<proteinExistence type="inferred from homology"/>
<dbReference type="InterPro" id="IPR004089">
    <property type="entry name" value="MCPsignal_dom"/>
</dbReference>
<dbReference type="GO" id="GO:0016020">
    <property type="term" value="C:membrane"/>
    <property type="evidence" value="ECO:0007669"/>
    <property type="project" value="InterPro"/>
</dbReference>
<dbReference type="GO" id="GO:0006935">
    <property type="term" value="P:chemotaxis"/>
    <property type="evidence" value="ECO:0007669"/>
    <property type="project" value="UniProtKB-ARBA"/>
</dbReference>
<evidence type="ECO:0000256" key="3">
    <source>
        <dbReference type="PROSITE-ProRule" id="PRU00284"/>
    </source>
</evidence>
<dbReference type="RefSeq" id="WP_132078732.1">
    <property type="nucleotide sequence ID" value="NZ_SLUI01000005.1"/>
</dbReference>
<dbReference type="InterPro" id="IPR024478">
    <property type="entry name" value="HlyB_4HB_MCP"/>
</dbReference>
<name>A0A4R1Q254_9FIRM</name>
<dbReference type="AlphaFoldDB" id="A0A4R1Q254"/>
<dbReference type="PANTHER" id="PTHR32089">
    <property type="entry name" value="METHYL-ACCEPTING CHEMOTAXIS PROTEIN MCPB"/>
    <property type="match status" value="1"/>
</dbReference>
<evidence type="ECO:0000256" key="1">
    <source>
        <dbReference type="ARBA" id="ARBA00023224"/>
    </source>
</evidence>
<keyword evidence="9" id="KW-1185">Reference proteome</keyword>
<keyword evidence="5" id="KW-0472">Membrane</keyword>
<evidence type="ECO:0000259" key="6">
    <source>
        <dbReference type="PROSITE" id="PS50111"/>
    </source>
</evidence>
<dbReference type="InterPro" id="IPR047347">
    <property type="entry name" value="YvaQ-like_sensor"/>
</dbReference>
<feature type="domain" description="HAMP" evidence="7">
    <location>
        <begin position="213"/>
        <end position="266"/>
    </location>
</feature>
<dbReference type="GO" id="GO:0007165">
    <property type="term" value="P:signal transduction"/>
    <property type="evidence" value="ECO:0007669"/>
    <property type="project" value="UniProtKB-KW"/>
</dbReference>